<name>A0A1D8PU96_CANAL</name>
<keyword evidence="5 7" id="KW-0235">DNA replication</keyword>
<dbReference type="Pfam" id="PF16922">
    <property type="entry name" value="SLD5_C"/>
    <property type="match status" value="1"/>
</dbReference>
<reference evidence="11 12" key="3">
    <citation type="journal article" date="2013" name="Genome Biol.">
        <title>Assembly of a phased diploid Candida albicans genome facilitates allele-specific measurements and provides a simple model for repeat and indel structure.</title>
        <authorList>
            <person name="Muzzey D."/>
            <person name="Schwartz K."/>
            <person name="Weissman J.S."/>
            <person name="Sherlock G."/>
        </authorList>
    </citation>
    <scope>NUCLEOTIDE SEQUENCE [LARGE SCALE GENOMIC DNA]</scope>
    <source>
        <strain evidence="12">SC5314 / ATCC MYA-2876</strain>
    </source>
</reference>
<dbReference type="Gene3D" id="1.20.58.1030">
    <property type="match status" value="1"/>
</dbReference>
<dbReference type="FunCoup" id="A0A1D8PU96">
    <property type="interactions" value="677"/>
</dbReference>
<evidence type="ECO:0000313" key="10">
    <source>
        <dbReference type="CGD" id="CAL0000200542"/>
    </source>
</evidence>
<reference evidence="11 12" key="2">
    <citation type="journal article" date="2007" name="Genome Biol.">
        <title>Assembly of the Candida albicans genome into sixteen supercontigs aligned on the eight chromosomes.</title>
        <authorList>
            <person name="van het Hoog M."/>
            <person name="Rast T.J."/>
            <person name="Martchenko M."/>
            <person name="Grindle S."/>
            <person name="Dignard D."/>
            <person name="Hogues H."/>
            <person name="Cuomo C."/>
            <person name="Berriman M."/>
            <person name="Scherer S."/>
            <person name="Magee B.B."/>
            <person name="Whiteway M."/>
            <person name="Chibana H."/>
            <person name="Nantel A."/>
            <person name="Magee P.T."/>
        </authorList>
    </citation>
    <scope>GENOME REANNOTATION</scope>
    <source>
        <strain evidence="12">SC5314 / ATCC MYA-2876</strain>
    </source>
</reference>
<dbReference type="STRING" id="237561.A0A1D8PU96"/>
<evidence type="ECO:0000256" key="2">
    <source>
        <dbReference type="ARBA" id="ARBA00008187"/>
    </source>
</evidence>
<comment type="subunit">
    <text evidence="3">Component of the GINS complex which is a heterotetramer of SLD5, PSF1, PSF2 and PSF3.</text>
</comment>
<dbReference type="KEGG" id="cal:CAALFM_CR10520CA"/>
<protein>
    <recommendedName>
        <fullName evidence="4 7">DNA replication complex GINS protein SLD5</fullName>
    </recommendedName>
</protein>
<dbReference type="GO" id="GO:0000811">
    <property type="term" value="C:GINS complex"/>
    <property type="evidence" value="ECO:0000318"/>
    <property type="project" value="GO_Central"/>
</dbReference>
<evidence type="ECO:0000256" key="5">
    <source>
        <dbReference type="ARBA" id="ARBA00022705"/>
    </source>
</evidence>
<evidence type="ECO:0000256" key="6">
    <source>
        <dbReference type="ARBA" id="ARBA00023242"/>
    </source>
</evidence>
<keyword evidence="12" id="KW-1185">Reference proteome</keyword>
<evidence type="ECO:0000256" key="1">
    <source>
        <dbReference type="ARBA" id="ARBA00004123"/>
    </source>
</evidence>
<dbReference type="OMA" id="ILETAWI"/>
<evidence type="ECO:0000259" key="8">
    <source>
        <dbReference type="Pfam" id="PF05916"/>
    </source>
</evidence>
<keyword evidence="6 7" id="KW-0539">Nucleus</keyword>
<dbReference type="InterPro" id="IPR038749">
    <property type="entry name" value="Sld5_GINS_A"/>
</dbReference>
<feature type="domain" description="GINS subunit" evidence="8">
    <location>
        <begin position="82"/>
        <end position="156"/>
    </location>
</feature>
<dbReference type="CDD" id="cd21692">
    <property type="entry name" value="GINS_B_Sld5"/>
    <property type="match status" value="1"/>
</dbReference>
<dbReference type="GO" id="GO:0043596">
    <property type="term" value="C:nuclear replication fork"/>
    <property type="evidence" value="ECO:0007669"/>
    <property type="project" value="EnsemblFungi"/>
</dbReference>
<dbReference type="SUPFAM" id="SSF160059">
    <property type="entry name" value="PriA/YqbF domain"/>
    <property type="match status" value="1"/>
</dbReference>
<evidence type="ECO:0000259" key="9">
    <source>
        <dbReference type="Pfam" id="PF16922"/>
    </source>
</evidence>
<dbReference type="GO" id="GO:0006261">
    <property type="term" value="P:DNA-templated DNA replication"/>
    <property type="evidence" value="ECO:0007669"/>
    <property type="project" value="EnsemblFungi"/>
</dbReference>
<dbReference type="InParanoid" id="A0A1D8PU96"/>
<dbReference type="OrthoDB" id="338231at2759"/>
<reference evidence="11 12" key="1">
    <citation type="journal article" date="2004" name="Proc. Natl. Acad. Sci. U.S.A.">
        <title>The diploid genome sequence of Candida albicans.</title>
        <authorList>
            <person name="Jones T."/>
            <person name="Federspiel N.A."/>
            <person name="Chibana H."/>
            <person name="Dungan J."/>
            <person name="Kalman S."/>
            <person name="Magee B.B."/>
            <person name="Newport G."/>
            <person name="Thorstenson Y.R."/>
            <person name="Agabian N."/>
            <person name="Magee P.T."/>
            <person name="Davis R.W."/>
            <person name="Scherer S."/>
        </authorList>
    </citation>
    <scope>NUCLEOTIDE SEQUENCE [LARGE SCALE GENOMIC DNA]</scope>
    <source>
        <strain evidence="12">SC5314 / ATCC MYA-2876</strain>
    </source>
</reference>
<accession>A0A1D8PU96</accession>
<evidence type="ECO:0000313" key="11">
    <source>
        <dbReference type="EMBL" id="AOW31701.1"/>
    </source>
</evidence>
<dbReference type="InterPro" id="IPR036224">
    <property type="entry name" value="GINS_bundle-like_dom_sf"/>
</dbReference>
<dbReference type="eggNOG" id="KOG3176">
    <property type="taxonomic scope" value="Eukaryota"/>
</dbReference>
<dbReference type="EMBL" id="CP017630">
    <property type="protein sequence ID" value="AOW31701.1"/>
    <property type="molecule type" value="Genomic_DNA"/>
</dbReference>
<dbReference type="CDD" id="cd11711">
    <property type="entry name" value="GINS_A_Sld5"/>
    <property type="match status" value="1"/>
</dbReference>
<dbReference type="Proteomes" id="UP000000559">
    <property type="component" value="Chromosome R"/>
</dbReference>
<evidence type="ECO:0000256" key="7">
    <source>
        <dbReference type="PIRNR" id="PIRNR007764"/>
    </source>
</evidence>
<comment type="similarity">
    <text evidence="2 7">Belongs to the GINS4/SLD5 family.</text>
</comment>
<dbReference type="VEuPathDB" id="FungiDB:CR_10520C_A"/>
<dbReference type="SUPFAM" id="SSF158573">
    <property type="entry name" value="GINS helical bundle-like"/>
    <property type="match status" value="1"/>
</dbReference>
<dbReference type="PANTHER" id="PTHR21206">
    <property type="entry name" value="SLD5 PROTEIN"/>
    <property type="match status" value="1"/>
</dbReference>
<dbReference type="GeneID" id="3639041"/>
<evidence type="ECO:0000256" key="3">
    <source>
        <dbReference type="ARBA" id="ARBA00011352"/>
    </source>
</evidence>
<dbReference type="InterPro" id="IPR008591">
    <property type="entry name" value="GINS_Sld5"/>
</dbReference>
<dbReference type="AlphaFoldDB" id="A0A1D8PU96"/>
<dbReference type="RefSeq" id="XP_719391.1">
    <property type="nucleotide sequence ID" value="XM_714298.1"/>
</dbReference>
<dbReference type="InterPro" id="IPR021151">
    <property type="entry name" value="GINS_A"/>
</dbReference>
<evidence type="ECO:0000313" key="12">
    <source>
        <dbReference type="Proteomes" id="UP000000559"/>
    </source>
</evidence>
<dbReference type="FunFam" id="1.20.58.1030:FF:000019">
    <property type="entry name" value="DNA replication complex GINS protein SLD5"/>
    <property type="match status" value="1"/>
</dbReference>
<proteinExistence type="inferred from homology"/>
<dbReference type="GO" id="GO:0071162">
    <property type="term" value="C:CMG complex"/>
    <property type="evidence" value="ECO:0007669"/>
    <property type="project" value="EnsemblFungi"/>
</dbReference>
<dbReference type="CGD" id="CAL0000200542">
    <property type="gene designation" value="SLD5"/>
</dbReference>
<dbReference type="GO" id="GO:0000727">
    <property type="term" value="P:double-strand break repair via break-induced replication"/>
    <property type="evidence" value="ECO:0000318"/>
    <property type="project" value="GO_Central"/>
</dbReference>
<evidence type="ECO:0000256" key="4">
    <source>
        <dbReference type="ARBA" id="ARBA00014804"/>
    </source>
</evidence>
<organism evidence="11 12">
    <name type="scientific">Candida albicans (strain SC5314 / ATCC MYA-2876)</name>
    <name type="common">Yeast</name>
    <dbReference type="NCBI Taxonomy" id="237561"/>
    <lineage>
        <taxon>Eukaryota</taxon>
        <taxon>Fungi</taxon>
        <taxon>Dikarya</taxon>
        <taxon>Ascomycota</taxon>
        <taxon>Saccharomycotina</taxon>
        <taxon>Pichiomycetes</taxon>
        <taxon>Debaryomycetaceae</taxon>
        <taxon>Candida/Lodderomyces clade</taxon>
        <taxon>Candida</taxon>
    </lineage>
</organism>
<sequence length="236" mass="27498">MDIDDILKEFEESSKDEKISSKTSSINLYQDLLRAMINERMAPELLPYKQDLMSTVLTMMSNQQQYLLESHEYGDMNGDSGVLSGDFKLQLMIIETDLERLNYIVRLYIRTRLSKLNKFTIFYINESSQNDNLLSKEERDYIHKYFQILTQLYNNCFLKKLPQMLTYLDDTSGGQSMIVEPDLDQPVFIKCTSEVPILLDYDGATEIDLELIKKGVYVVKYSLVKRYIDIGDVVLI</sequence>
<comment type="subcellular location">
    <subcellularLocation>
        <location evidence="1 7">Nucleus</location>
    </subcellularLocation>
</comment>
<gene>
    <name evidence="10 11" type="primary">SLD5</name>
    <name evidence="11" type="ordered locus">CAALFM_CR10520CA</name>
    <name evidence="10" type="ordered locus">orf19.7631</name>
</gene>
<dbReference type="PANTHER" id="PTHR21206:SF0">
    <property type="entry name" value="DNA REPLICATION COMPLEX GINS PROTEIN SLD5"/>
    <property type="match status" value="1"/>
</dbReference>
<dbReference type="PIRSF" id="PIRSF007764">
    <property type="entry name" value="Sld5"/>
    <property type="match status" value="1"/>
</dbReference>
<dbReference type="Pfam" id="PF05916">
    <property type="entry name" value="Sld5"/>
    <property type="match status" value="1"/>
</dbReference>
<dbReference type="InterPro" id="IPR031633">
    <property type="entry name" value="SLD5_C"/>
</dbReference>
<dbReference type="SMR" id="A0A1D8PU96"/>
<feature type="domain" description="DNA replication complex GINS protein SLD5 C-terminal" evidence="9">
    <location>
        <begin position="181"/>
        <end position="236"/>
    </location>
</feature>
<comment type="function">
    <text evidence="7">The GINS complex plays an essential role in the initiation of DNA replication.</text>
</comment>